<proteinExistence type="predicted"/>
<gene>
    <name evidence="8" type="ORF">SAMN05661099_2025</name>
</gene>
<dbReference type="PANTHER" id="PTHR43304">
    <property type="entry name" value="PHYTOCHROME-LIKE PROTEIN CPH1"/>
    <property type="match status" value="1"/>
</dbReference>
<feature type="domain" description="PAS" evidence="6">
    <location>
        <begin position="20"/>
        <end position="75"/>
    </location>
</feature>
<evidence type="ECO:0000259" key="7">
    <source>
        <dbReference type="PROSITE" id="PS50113"/>
    </source>
</evidence>
<dbReference type="CDD" id="cd00130">
    <property type="entry name" value="PAS"/>
    <property type="match status" value="4"/>
</dbReference>
<dbReference type="Gene3D" id="3.30.450.20">
    <property type="entry name" value="PAS domain"/>
    <property type="match status" value="4"/>
</dbReference>
<dbReference type="InterPro" id="IPR013655">
    <property type="entry name" value="PAS_fold_3"/>
</dbReference>
<feature type="domain" description="PAC" evidence="7">
    <location>
        <begin position="327"/>
        <end position="379"/>
    </location>
</feature>
<dbReference type="InterPro" id="IPR052162">
    <property type="entry name" value="Sensor_kinase/Photoreceptor"/>
</dbReference>
<evidence type="ECO:0000256" key="3">
    <source>
        <dbReference type="ARBA" id="ARBA00022553"/>
    </source>
</evidence>
<keyword evidence="4" id="KW-0808">Transferase</keyword>
<name>A0A1T5CYK2_9SPHI</name>
<dbReference type="SMART" id="SM00091">
    <property type="entry name" value="PAS"/>
    <property type="match status" value="4"/>
</dbReference>
<dbReference type="PROSITE" id="PS50112">
    <property type="entry name" value="PAS"/>
    <property type="match status" value="2"/>
</dbReference>
<dbReference type="SMART" id="SM00086">
    <property type="entry name" value="PAC"/>
    <property type="match status" value="4"/>
</dbReference>
<keyword evidence="9" id="KW-1185">Reference proteome</keyword>
<dbReference type="Pfam" id="PF13426">
    <property type="entry name" value="PAS_9"/>
    <property type="match status" value="1"/>
</dbReference>
<dbReference type="InterPro" id="IPR035965">
    <property type="entry name" value="PAS-like_dom_sf"/>
</dbReference>
<accession>A0A1T5CYK2</accession>
<evidence type="ECO:0000259" key="6">
    <source>
        <dbReference type="PROSITE" id="PS50112"/>
    </source>
</evidence>
<keyword evidence="5" id="KW-0418">Kinase</keyword>
<dbReference type="GO" id="GO:0000155">
    <property type="term" value="F:phosphorelay sensor kinase activity"/>
    <property type="evidence" value="ECO:0007669"/>
    <property type="project" value="InterPro"/>
</dbReference>
<dbReference type="InterPro" id="IPR000700">
    <property type="entry name" value="PAS-assoc_C"/>
</dbReference>
<feature type="domain" description="PAC" evidence="7">
    <location>
        <begin position="77"/>
        <end position="127"/>
    </location>
</feature>
<dbReference type="PROSITE" id="PS50113">
    <property type="entry name" value="PAC"/>
    <property type="match status" value="2"/>
</dbReference>
<dbReference type="Pfam" id="PF08447">
    <property type="entry name" value="PAS_3"/>
    <property type="match status" value="2"/>
</dbReference>
<dbReference type="EMBL" id="FUYR01000002">
    <property type="protein sequence ID" value="SKB64479.1"/>
    <property type="molecule type" value="Genomic_DNA"/>
</dbReference>
<dbReference type="InterPro" id="IPR000014">
    <property type="entry name" value="PAS"/>
</dbReference>
<feature type="domain" description="PAS" evidence="6">
    <location>
        <begin position="128"/>
        <end position="198"/>
    </location>
</feature>
<dbReference type="Proteomes" id="UP000189981">
    <property type="component" value="Unassembled WGS sequence"/>
</dbReference>
<dbReference type="EC" id="2.7.13.3" evidence="2"/>
<organism evidence="8 9">
    <name type="scientific">Daejeonella lutea</name>
    <dbReference type="NCBI Taxonomy" id="572036"/>
    <lineage>
        <taxon>Bacteria</taxon>
        <taxon>Pseudomonadati</taxon>
        <taxon>Bacteroidota</taxon>
        <taxon>Sphingobacteriia</taxon>
        <taxon>Sphingobacteriales</taxon>
        <taxon>Sphingobacteriaceae</taxon>
        <taxon>Daejeonella</taxon>
    </lineage>
</organism>
<evidence type="ECO:0000313" key="9">
    <source>
        <dbReference type="Proteomes" id="UP000189981"/>
    </source>
</evidence>
<dbReference type="NCBIfam" id="TIGR00229">
    <property type="entry name" value="sensory_box"/>
    <property type="match status" value="4"/>
</dbReference>
<evidence type="ECO:0000256" key="5">
    <source>
        <dbReference type="ARBA" id="ARBA00022777"/>
    </source>
</evidence>
<dbReference type="SUPFAM" id="SSF47384">
    <property type="entry name" value="Homodimeric domain of signal transducing histidine kinase"/>
    <property type="match status" value="1"/>
</dbReference>
<dbReference type="InterPro" id="IPR013656">
    <property type="entry name" value="PAS_4"/>
</dbReference>
<dbReference type="AlphaFoldDB" id="A0A1T5CYK2"/>
<dbReference type="RefSeq" id="WP_170878431.1">
    <property type="nucleotide sequence ID" value="NZ_FUYR01000002.1"/>
</dbReference>
<reference evidence="9" key="1">
    <citation type="submission" date="2017-02" db="EMBL/GenBank/DDBJ databases">
        <authorList>
            <person name="Varghese N."/>
            <person name="Submissions S."/>
        </authorList>
    </citation>
    <scope>NUCLEOTIDE SEQUENCE [LARGE SCALE GENOMIC DNA]</scope>
    <source>
        <strain evidence="9">DSM 22385</strain>
    </source>
</reference>
<dbReference type="SUPFAM" id="SSF55785">
    <property type="entry name" value="PYP-like sensor domain (PAS domain)"/>
    <property type="match status" value="4"/>
</dbReference>
<dbReference type="Pfam" id="PF08448">
    <property type="entry name" value="PAS_4"/>
    <property type="match status" value="1"/>
</dbReference>
<evidence type="ECO:0000313" key="8">
    <source>
        <dbReference type="EMBL" id="SKB64479.1"/>
    </source>
</evidence>
<comment type="catalytic activity">
    <reaction evidence="1">
        <text>ATP + protein L-histidine = ADP + protein N-phospho-L-histidine.</text>
        <dbReference type="EC" id="2.7.13.3"/>
    </reaction>
</comment>
<dbReference type="InterPro" id="IPR036097">
    <property type="entry name" value="HisK_dim/P_sf"/>
</dbReference>
<protein>
    <recommendedName>
        <fullName evidence="2">histidine kinase</fullName>
        <ecNumber evidence="2">2.7.13.3</ecNumber>
    </recommendedName>
</protein>
<evidence type="ECO:0000256" key="4">
    <source>
        <dbReference type="ARBA" id="ARBA00022679"/>
    </source>
</evidence>
<evidence type="ECO:0000256" key="2">
    <source>
        <dbReference type="ARBA" id="ARBA00012438"/>
    </source>
</evidence>
<sequence>MDENSPWFESLFLNNPIPRFIFNSQTLKIERVNPAATELYGYTEEEFLTKTLYDLRSIDGYQELSDVTSGLSHGDIYSGDVRHLTKDGREIWVQISAHPIEYNGSPSRVVQALDITEKKDHEDKINQIQRRCEALIEHSQDIITVTDIEDRVVYASPAFLKATGYTSEEVVNAPGTRFIHPDDFKLLPAIHKELLANPGKALPMVNRIRRKDGVFVRVEGTIANLFHEDAVQGIVANYHEITQRLEDQEKIKKSEAILRAVFDSAIEGFVITDLNLNIQTFNNVARDHIFSGTKRSELVSGANLLDYVSPDRIDFFRGIIPRVVSGESLEYKTMDQHDGKRWINYCLYPVQNASREIIGICIAGKDVTEKIVFEEQLKLSEQRYKALVKEGSDLINIIDFDGNYKLISSAAKSILDTAVIGENAFQFVHEDDREKLRQEFDLLRKVKRVKSSPYRFRVGKDKYIWMETVGTNLMDEPSVEGIVINSHEITDTINHIKAIEERNKRLEEIAWIHAHLVRAPLASILGIIEILRTSESEFKELMPYLEQSAVQLDKVIGEITTKANDLST</sequence>
<dbReference type="STRING" id="572036.SAMN05661099_2025"/>
<keyword evidence="3" id="KW-0597">Phosphoprotein</keyword>
<dbReference type="PANTHER" id="PTHR43304:SF1">
    <property type="entry name" value="PAC DOMAIN-CONTAINING PROTEIN"/>
    <property type="match status" value="1"/>
</dbReference>
<dbReference type="InterPro" id="IPR001610">
    <property type="entry name" value="PAC"/>
</dbReference>
<evidence type="ECO:0000256" key="1">
    <source>
        <dbReference type="ARBA" id="ARBA00000085"/>
    </source>
</evidence>